<evidence type="ECO:0000256" key="2">
    <source>
        <dbReference type="ARBA" id="ARBA00005005"/>
    </source>
</evidence>
<feature type="domain" description="3-hydroxyacyl-CoA dehydrogenase NAD binding" evidence="15">
    <location>
        <begin position="11"/>
        <end position="197"/>
    </location>
</feature>
<evidence type="ECO:0000256" key="6">
    <source>
        <dbReference type="ARBA" id="ARBA00023002"/>
    </source>
</evidence>
<feature type="binding site" evidence="12">
    <location>
        <position position="291"/>
    </location>
    <ligand>
        <name>NAD(+)</name>
        <dbReference type="ChEBI" id="CHEBI:57540"/>
    </ligand>
</feature>
<sequence length="309" mass="33516">MYATGADVKRITVIGSGLMGAGIVQVAAQSGYNVTMVDLSPDSLSKGQNIITSSLRRIAKKKFGEDAAAAKSFIDDVHSRIHTSTDSTQSASESQLVIEAIVEHLKAKQDLFRALDNASPKNTILASNTSSLPIEDIAKSVSEERRSKIAGLHFFNPVPQMKLVEIIRIPETSEEVYQTLFNVTKKMGKSPVACKDTPGFIVNRLLVPYMMESLRLVERGDATKEDVDTAMKLGAGYPMGPFELMDYVGLDTVKFITDGWYANGKGIKGDKLVGPSQLLNKLVAEQSLGRKSGKGFYSYEGVGADKKSK</sequence>
<dbReference type="GO" id="GO:0003857">
    <property type="term" value="F:(3S)-3-hydroxyacyl-CoA dehydrogenase (NAD+) activity"/>
    <property type="evidence" value="ECO:0007669"/>
    <property type="project" value="UniProtKB-EC"/>
</dbReference>
<name>A0AAD5X8N4_9FUNG</name>
<dbReference type="InterPro" id="IPR006108">
    <property type="entry name" value="3HC_DH_C"/>
</dbReference>
<evidence type="ECO:0000259" key="15">
    <source>
        <dbReference type="Pfam" id="PF02737"/>
    </source>
</evidence>
<dbReference type="Gene3D" id="3.40.50.720">
    <property type="entry name" value="NAD(P)-binding Rossmann-like Domain"/>
    <property type="match status" value="1"/>
</dbReference>
<feature type="domain" description="3-hydroxyacyl-CoA dehydrogenase C-terminal" evidence="14">
    <location>
        <begin position="199"/>
        <end position="299"/>
    </location>
</feature>
<evidence type="ECO:0000313" key="16">
    <source>
        <dbReference type="EMBL" id="KAJ3057032.1"/>
    </source>
</evidence>
<dbReference type="PANTHER" id="PTHR43561">
    <property type="match status" value="1"/>
</dbReference>
<gene>
    <name evidence="16" type="ORF">HK097_001516</name>
</gene>
<evidence type="ECO:0000256" key="3">
    <source>
        <dbReference type="ARBA" id="ARBA00009463"/>
    </source>
</evidence>
<evidence type="ECO:0000256" key="11">
    <source>
        <dbReference type="PIRSR" id="PIRSR000105-1"/>
    </source>
</evidence>
<feature type="binding site" evidence="13">
    <location>
        <position position="130"/>
    </location>
    <ligand>
        <name>CoA</name>
        <dbReference type="ChEBI" id="CHEBI:57287"/>
    </ligand>
</feature>
<dbReference type="FunFam" id="3.40.50.720:FF:000009">
    <property type="entry name" value="Fatty oxidation complex, alpha subunit"/>
    <property type="match status" value="1"/>
</dbReference>
<evidence type="ECO:0000256" key="4">
    <source>
        <dbReference type="ARBA" id="ARBA00013000"/>
    </source>
</evidence>
<dbReference type="EMBL" id="JADGJD010000013">
    <property type="protein sequence ID" value="KAJ3057032.1"/>
    <property type="molecule type" value="Genomic_DNA"/>
</dbReference>
<dbReference type="GO" id="GO:0005759">
    <property type="term" value="C:mitochondrial matrix"/>
    <property type="evidence" value="ECO:0007669"/>
    <property type="project" value="UniProtKB-SubCell"/>
</dbReference>
<dbReference type="InterPro" id="IPR008927">
    <property type="entry name" value="6-PGluconate_DH-like_C_sf"/>
</dbReference>
<evidence type="ECO:0000256" key="13">
    <source>
        <dbReference type="PIRSR" id="PIRSR000105-3"/>
    </source>
</evidence>
<keyword evidence="8" id="KW-0443">Lipid metabolism</keyword>
<feature type="site" description="Important for catalytic activity" evidence="11">
    <location>
        <position position="153"/>
    </location>
</feature>
<feature type="binding site" evidence="12">
    <location>
        <position position="108"/>
    </location>
    <ligand>
        <name>NAD(+)</name>
        <dbReference type="ChEBI" id="CHEBI:57540"/>
    </ligand>
</feature>
<dbReference type="PIRSF" id="PIRSF000105">
    <property type="entry name" value="HCDH"/>
    <property type="match status" value="1"/>
</dbReference>
<proteinExistence type="inferred from homology"/>
<organism evidence="16 17">
    <name type="scientific">Rhizophlyctis rosea</name>
    <dbReference type="NCBI Taxonomy" id="64517"/>
    <lineage>
        <taxon>Eukaryota</taxon>
        <taxon>Fungi</taxon>
        <taxon>Fungi incertae sedis</taxon>
        <taxon>Chytridiomycota</taxon>
        <taxon>Chytridiomycota incertae sedis</taxon>
        <taxon>Chytridiomycetes</taxon>
        <taxon>Rhizophlyctidales</taxon>
        <taxon>Rhizophlyctidaceae</taxon>
        <taxon>Rhizophlyctis</taxon>
    </lineage>
</organism>
<keyword evidence="17" id="KW-1185">Reference proteome</keyword>
<comment type="pathway">
    <text evidence="2">Lipid metabolism; fatty acid beta-oxidation.</text>
</comment>
<dbReference type="GO" id="GO:0070403">
    <property type="term" value="F:NAD+ binding"/>
    <property type="evidence" value="ECO:0007669"/>
    <property type="project" value="InterPro"/>
</dbReference>
<evidence type="ECO:0000259" key="14">
    <source>
        <dbReference type="Pfam" id="PF00725"/>
    </source>
</evidence>
<dbReference type="Gene3D" id="1.10.1040.10">
    <property type="entry name" value="N-(1-d-carboxylethyl)-l-norvaline Dehydrogenase, domain 2"/>
    <property type="match status" value="1"/>
</dbReference>
<evidence type="ECO:0000256" key="5">
    <source>
        <dbReference type="ARBA" id="ARBA00022832"/>
    </source>
</evidence>
<comment type="catalytic activity">
    <reaction evidence="10">
        <text>a (3S)-3-hydroxyacyl-CoA + NAD(+) = a 3-oxoacyl-CoA + NADH + H(+)</text>
        <dbReference type="Rhea" id="RHEA:22432"/>
        <dbReference type="ChEBI" id="CHEBI:15378"/>
        <dbReference type="ChEBI" id="CHEBI:57318"/>
        <dbReference type="ChEBI" id="CHEBI:57540"/>
        <dbReference type="ChEBI" id="CHEBI:57945"/>
        <dbReference type="ChEBI" id="CHEBI:90726"/>
        <dbReference type="EC" id="1.1.1.35"/>
    </reaction>
</comment>
<keyword evidence="9" id="KW-0496">Mitochondrion</keyword>
<evidence type="ECO:0000256" key="7">
    <source>
        <dbReference type="ARBA" id="ARBA00023027"/>
    </source>
</evidence>
<accession>A0AAD5X8N4</accession>
<protein>
    <recommendedName>
        <fullName evidence="4">3-hydroxyacyl-CoA dehydrogenase</fullName>
        <ecNumber evidence="4">1.1.1.35</ecNumber>
    </recommendedName>
</protein>
<feature type="binding site" evidence="13">
    <location>
        <position position="54"/>
    </location>
    <ligand>
        <name>CoA</name>
        <dbReference type="ChEBI" id="CHEBI:57287"/>
    </ligand>
</feature>
<dbReference type="InterPro" id="IPR006176">
    <property type="entry name" value="3-OHacyl-CoA_DH_NAD-bd"/>
</dbReference>
<dbReference type="EC" id="1.1.1.35" evidence="4"/>
<comment type="caution">
    <text evidence="16">The sequence shown here is derived from an EMBL/GenBank/DDBJ whole genome shotgun (WGS) entry which is preliminary data.</text>
</comment>
<dbReference type="InterPro" id="IPR022694">
    <property type="entry name" value="3-OHacyl-CoA_DH"/>
</dbReference>
<reference evidence="16" key="1">
    <citation type="submission" date="2020-05" db="EMBL/GenBank/DDBJ databases">
        <title>Phylogenomic resolution of chytrid fungi.</title>
        <authorList>
            <person name="Stajich J.E."/>
            <person name="Amses K."/>
            <person name="Simmons R."/>
            <person name="Seto K."/>
            <person name="Myers J."/>
            <person name="Bonds A."/>
            <person name="Quandt C.A."/>
            <person name="Barry K."/>
            <person name="Liu P."/>
            <person name="Grigoriev I."/>
            <person name="Longcore J.E."/>
            <person name="James T.Y."/>
        </authorList>
    </citation>
    <scope>NUCLEOTIDE SEQUENCE</scope>
    <source>
        <strain evidence="16">JEL0318</strain>
    </source>
</reference>
<dbReference type="InterPro" id="IPR006180">
    <property type="entry name" value="3-OHacyl-CoA_DH_CS"/>
</dbReference>
<feature type="binding site" evidence="12">
    <location>
        <begin position="15"/>
        <end position="20"/>
    </location>
    <ligand>
        <name>NAD(+)</name>
        <dbReference type="ChEBI" id="CHEBI:57540"/>
    </ligand>
</feature>
<keyword evidence="7 12" id="KW-0520">NAD</keyword>
<evidence type="ECO:0000256" key="12">
    <source>
        <dbReference type="PIRSR" id="PIRSR000105-2"/>
    </source>
</evidence>
<dbReference type="PANTHER" id="PTHR43561:SF3">
    <property type="entry name" value="HYDROXYACYL-COENZYME A DEHYDROGENASE, MITOCHONDRIAL"/>
    <property type="match status" value="1"/>
</dbReference>
<dbReference type="SUPFAM" id="SSF48179">
    <property type="entry name" value="6-phosphogluconate dehydrogenase C-terminal domain-like"/>
    <property type="match status" value="1"/>
</dbReference>
<feature type="binding site" evidence="12">
    <location>
        <position position="103"/>
    </location>
    <ligand>
        <name>NAD(+)</name>
        <dbReference type="ChEBI" id="CHEBI:57540"/>
    </ligand>
</feature>
<evidence type="ECO:0000256" key="1">
    <source>
        <dbReference type="ARBA" id="ARBA00004305"/>
    </source>
</evidence>
<evidence type="ECO:0000256" key="8">
    <source>
        <dbReference type="ARBA" id="ARBA00023098"/>
    </source>
</evidence>
<evidence type="ECO:0000256" key="9">
    <source>
        <dbReference type="ARBA" id="ARBA00023128"/>
    </source>
</evidence>
<feature type="binding site" evidence="13">
    <location>
        <position position="61"/>
    </location>
    <ligand>
        <name>CoA</name>
        <dbReference type="ChEBI" id="CHEBI:57287"/>
    </ligand>
</feature>
<dbReference type="Pfam" id="PF00725">
    <property type="entry name" value="3HCDH"/>
    <property type="match status" value="1"/>
</dbReference>
<dbReference type="InterPro" id="IPR052242">
    <property type="entry name" value="Mito_3-hydroxyacyl-CoA_DH"/>
</dbReference>
<dbReference type="SUPFAM" id="SSF51735">
    <property type="entry name" value="NAD(P)-binding Rossmann-fold domains"/>
    <property type="match status" value="1"/>
</dbReference>
<dbReference type="GO" id="GO:0006635">
    <property type="term" value="P:fatty acid beta-oxidation"/>
    <property type="evidence" value="ECO:0007669"/>
    <property type="project" value="TreeGrafter"/>
</dbReference>
<feature type="binding site" evidence="12">
    <location>
        <position position="156"/>
    </location>
    <ligand>
        <name>NAD(+)</name>
        <dbReference type="ChEBI" id="CHEBI:57540"/>
    </ligand>
</feature>
<comment type="subcellular location">
    <subcellularLocation>
        <location evidence="1">Mitochondrion matrix</location>
    </subcellularLocation>
</comment>
<dbReference type="Proteomes" id="UP001212841">
    <property type="component" value="Unassembled WGS sequence"/>
</dbReference>
<feature type="binding site" evidence="12">
    <location>
        <position position="130"/>
    </location>
    <ligand>
        <name>NAD(+)</name>
        <dbReference type="ChEBI" id="CHEBI:57540"/>
    </ligand>
</feature>
<comment type="similarity">
    <text evidence="3">Belongs to the 3-hydroxyacyl-CoA dehydrogenase family.</text>
</comment>
<dbReference type="Pfam" id="PF02737">
    <property type="entry name" value="3HCDH_N"/>
    <property type="match status" value="1"/>
</dbReference>
<dbReference type="PROSITE" id="PS00067">
    <property type="entry name" value="3HCDH"/>
    <property type="match status" value="1"/>
</dbReference>
<keyword evidence="6" id="KW-0560">Oxidoreductase</keyword>
<evidence type="ECO:0000313" key="17">
    <source>
        <dbReference type="Proteomes" id="UP001212841"/>
    </source>
</evidence>
<dbReference type="AlphaFoldDB" id="A0AAD5X8N4"/>
<evidence type="ECO:0000256" key="10">
    <source>
        <dbReference type="ARBA" id="ARBA00049556"/>
    </source>
</evidence>
<keyword evidence="5" id="KW-0276">Fatty acid metabolism</keyword>
<dbReference type="InterPro" id="IPR013328">
    <property type="entry name" value="6PGD_dom2"/>
</dbReference>
<dbReference type="InterPro" id="IPR036291">
    <property type="entry name" value="NAD(P)-bd_dom_sf"/>
</dbReference>
<feature type="binding site" evidence="12">
    <location>
        <position position="38"/>
    </location>
    <ligand>
        <name>NAD(+)</name>
        <dbReference type="ChEBI" id="CHEBI:57540"/>
    </ligand>
</feature>